<sequence>MRKTIIVLSIILIIGSTATAVAASAEAVQATVAKFVFKVNGVEKELKYSPLVVDGTSYLPVREVADLLGYELGYEDTTGTISFEQKQDKSNPYQELTEAPDLSEWINVLDLIRFYEGNDIKASLSGDNSVTNLNIGAFGIGFPFSFEDQYKQGDVPKLYQKYKGKLSMLVYKNNIHVKKSNIKDLGFPIEDEWMPAADLTKTSTKFDFSLLNGVGKLKPVFLYTEQGIIRAMNSKAGILLNKEDLKARGLIN</sequence>
<feature type="signal peptide" evidence="1">
    <location>
        <begin position="1"/>
        <end position="22"/>
    </location>
</feature>
<dbReference type="Pfam" id="PF07833">
    <property type="entry name" value="Cu_amine_oxidN1"/>
    <property type="match status" value="1"/>
</dbReference>
<name>A0ABT1YQK9_9BACL</name>
<dbReference type="InterPro" id="IPR036582">
    <property type="entry name" value="Mao_N_sf"/>
</dbReference>
<dbReference type="Proteomes" id="UP001300012">
    <property type="component" value="Unassembled WGS sequence"/>
</dbReference>
<organism evidence="3 4">
    <name type="scientific">Paenibacillus radicis</name>
    <name type="common">ex Xue et al. 2023</name>
    <dbReference type="NCBI Taxonomy" id="2972489"/>
    <lineage>
        <taxon>Bacteria</taxon>
        <taxon>Bacillati</taxon>
        <taxon>Bacillota</taxon>
        <taxon>Bacilli</taxon>
        <taxon>Bacillales</taxon>
        <taxon>Paenibacillaceae</taxon>
        <taxon>Paenibacillus</taxon>
    </lineage>
</organism>
<dbReference type="EMBL" id="JANQBD010000028">
    <property type="protein sequence ID" value="MCR8635470.1"/>
    <property type="molecule type" value="Genomic_DNA"/>
</dbReference>
<dbReference type="InterPro" id="IPR012854">
    <property type="entry name" value="Cu_amine_oxidase-like_N"/>
</dbReference>
<dbReference type="SUPFAM" id="SSF55383">
    <property type="entry name" value="Copper amine oxidase, domain N"/>
    <property type="match status" value="1"/>
</dbReference>
<evidence type="ECO:0000313" key="3">
    <source>
        <dbReference type="EMBL" id="MCR8635470.1"/>
    </source>
</evidence>
<keyword evidence="4" id="KW-1185">Reference proteome</keyword>
<keyword evidence="1" id="KW-0732">Signal</keyword>
<evidence type="ECO:0000256" key="1">
    <source>
        <dbReference type="SAM" id="SignalP"/>
    </source>
</evidence>
<comment type="caution">
    <text evidence="3">The sequence shown here is derived from an EMBL/GenBank/DDBJ whole genome shotgun (WGS) entry which is preliminary data.</text>
</comment>
<evidence type="ECO:0000313" key="4">
    <source>
        <dbReference type="Proteomes" id="UP001300012"/>
    </source>
</evidence>
<proteinExistence type="predicted"/>
<dbReference type="RefSeq" id="WP_258217019.1">
    <property type="nucleotide sequence ID" value="NZ_JANQBD010000028.1"/>
</dbReference>
<protein>
    <submittedName>
        <fullName evidence="3">Copper amine oxidase N-terminal domain-containing protein</fullName>
    </submittedName>
</protein>
<gene>
    <name evidence="3" type="ORF">NV381_30125</name>
</gene>
<feature type="chain" id="PRO_5047018512" evidence="1">
    <location>
        <begin position="23"/>
        <end position="252"/>
    </location>
</feature>
<reference evidence="3 4" key="1">
    <citation type="submission" date="2022-08" db="EMBL/GenBank/DDBJ databases">
        <title>Paenibacillus endoradicis sp. nov., Paenibacillus radicibacter sp. nov and Paenibacillus pararadicis sp. nov., three cold-adapted plant growth-promoting bacteria isolated from root of Larix gmelinii in Great Khingan.</title>
        <authorList>
            <person name="Xue H."/>
        </authorList>
    </citation>
    <scope>NUCLEOTIDE SEQUENCE [LARGE SCALE GENOMIC DNA]</scope>
    <source>
        <strain evidence="3 4">N5-1-1-5</strain>
    </source>
</reference>
<accession>A0ABT1YQK9</accession>
<evidence type="ECO:0000259" key="2">
    <source>
        <dbReference type="Pfam" id="PF07833"/>
    </source>
</evidence>
<feature type="domain" description="Copper amine oxidase-like N-terminal" evidence="2">
    <location>
        <begin position="38"/>
        <end position="86"/>
    </location>
</feature>